<dbReference type="Proteomes" id="UP001432322">
    <property type="component" value="Unassembled WGS sequence"/>
</dbReference>
<evidence type="ECO:0000256" key="5">
    <source>
        <dbReference type="ARBA" id="ARBA00022729"/>
    </source>
</evidence>
<comment type="caution">
    <text evidence="9">The sequence shown here is derived from an EMBL/GenBank/DDBJ whole genome shotgun (WGS) entry which is preliminary data.</text>
</comment>
<dbReference type="InterPro" id="IPR008632">
    <property type="entry name" value="Gp-FAR-1"/>
</dbReference>
<keyword evidence="5 8" id="KW-0732">Signal</keyword>
<comment type="subcellular location">
    <subcellularLocation>
        <location evidence="1">Secreted</location>
    </subcellularLocation>
</comment>
<gene>
    <name evidence="9" type="ORF">PFISCL1PPCAC_25417</name>
</gene>
<accession>A0AAV5WU35</accession>
<dbReference type="PANTHER" id="PTHR31418">
    <property type="entry name" value="FATTY-ACID AND RETINOL-BINDING PROTEIN 1"/>
    <property type="match status" value="1"/>
</dbReference>
<dbReference type="GO" id="GO:0008289">
    <property type="term" value="F:lipid binding"/>
    <property type="evidence" value="ECO:0007669"/>
    <property type="project" value="UniProtKB-KW"/>
</dbReference>
<evidence type="ECO:0000256" key="3">
    <source>
        <dbReference type="ARBA" id="ARBA00017453"/>
    </source>
</evidence>
<keyword evidence="10" id="KW-1185">Reference proteome</keyword>
<sequence>MTRILLLIVACAIAASATEMNLDFLKEFCDRNRVSFNKTAITAIFNDEATKIGMNAQAHVEYCMKEGKEFEFSKEEEKIMDELETKKWATSNFKSIDELLERIKTDAPKPYSIIQKRLTKFNEIIKKTSNETQQFAKDVLNAGLQSFVDLRTINDESEKSKITLTAMKKVKRAYDSLSIASKDELEKFLCVRSAVRIVINADKEFQDLLLLLDNIDLIFGDSKF</sequence>
<dbReference type="Pfam" id="PF05823">
    <property type="entry name" value="Gp-FAR-1"/>
    <property type="match status" value="1"/>
</dbReference>
<evidence type="ECO:0000256" key="2">
    <source>
        <dbReference type="ARBA" id="ARBA00006648"/>
    </source>
</evidence>
<dbReference type="GO" id="GO:0005576">
    <property type="term" value="C:extracellular region"/>
    <property type="evidence" value="ECO:0007669"/>
    <property type="project" value="UniProtKB-SubCell"/>
</dbReference>
<comment type="similarity">
    <text evidence="2">Belongs to the fatty-acid and retinol-binding protein (FARBP) family.</text>
</comment>
<dbReference type="PANTHER" id="PTHR31418:SF7">
    <property type="entry name" value="FATTY-ACID AND RETINOL-BINDING PROTEIN 1"/>
    <property type="match status" value="1"/>
</dbReference>
<name>A0AAV5WU35_9BILA</name>
<evidence type="ECO:0000256" key="7">
    <source>
        <dbReference type="ARBA" id="ARBA00023121"/>
    </source>
</evidence>
<feature type="chain" id="PRO_5043394647" description="Fatty-acid and retinol-binding protein 1" evidence="8">
    <location>
        <begin position="18"/>
        <end position="224"/>
    </location>
</feature>
<evidence type="ECO:0000256" key="1">
    <source>
        <dbReference type="ARBA" id="ARBA00004613"/>
    </source>
</evidence>
<dbReference type="EMBL" id="BTSY01000006">
    <property type="protein sequence ID" value="GMT34120.1"/>
    <property type="molecule type" value="Genomic_DNA"/>
</dbReference>
<evidence type="ECO:0000256" key="6">
    <source>
        <dbReference type="ARBA" id="ARBA00023054"/>
    </source>
</evidence>
<proteinExistence type="inferred from homology"/>
<dbReference type="AlphaFoldDB" id="A0AAV5WU35"/>
<evidence type="ECO:0000256" key="4">
    <source>
        <dbReference type="ARBA" id="ARBA00022525"/>
    </source>
</evidence>
<keyword evidence="4" id="KW-0964">Secreted</keyword>
<evidence type="ECO:0000313" key="9">
    <source>
        <dbReference type="EMBL" id="GMT34120.1"/>
    </source>
</evidence>
<organism evidence="9 10">
    <name type="scientific">Pristionchus fissidentatus</name>
    <dbReference type="NCBI Taxonomy" id="1538716"/>
    <lineage>
        <taxon>Eukaryota</taxon>
        <taxon>Metazoa</taxon>
        <taxon>Ecdysozoa</taxon>
        <taxon>Nematoda</taxon>
        <taxon>Chromadorea</taxon>
        <taxon>Rhabditida</taxon>
        <taxon>Rhabditina</taxon>
        <taxon>Diplogasteromorpha</taxon>
        <taxon>Diplogasteroidea</taxon>
        <taxon>Neodiplogasteridae</taxon>
        <taxon>Pristionchus</taxon>
    </lineage>
</organism>
<keyword evidence="7" id="KW-0446">Lipid-binding</keyword>
<evidence type="ECO:0000313" key="10">
    <source>
        <dbReference type="Proteomes" id="UP001432322"/>
    </source>
</evidence>
<reference evidence="9" key="1">
    <citation type="submission" date="2023-10" db="EMBL/GenBank/DDBJ databases">
        <title>Genome assembly of Pristionchus species.</title>
        <authorList>
            <person name="Yoshida K."/>
            <person name="Sommer R.J."/>
        </authorList>
    </citation>
    <scope>NUCLEOTIDE SEQUENCE</scope>
    <source>
        <strain evidence="9">RS5133</strain>
    </source>
</reference>
<evidence type="ECO:0000256" key="8">
    <source>
        <dbReference type="SAM" id="SignalP"/>
    </source>
</evidence>
<protein>
    <recommendedName>
        <fullName evidence="3">Fatty-acid and retinol-binding protein 1</fullName>
    </recommendedName>
</protein>
<feature type="signal peptide" evidence="8">
    <location>
        <begin position="1"/>
        <end position="17"/>
    </location>
</feature>
<keyword evidence="6" id="KW-0175">Coiled coil</keyword>
<dbReference type="Gene3D" id="1.20.120.1100">
    <property type="match status" value="1"/>
</dbReference>